<protein>
    <recommendedName>
        <fullName evidence="5">PknH-like extracellular domain-containing protein</fullName>
    </recommendedName>
</protein>
<evidence type="ECO:0000313" key="3">
    <source>
        <dbReference type="EMBL" id="KUO21267.1"/>
    </source>
</evidence>
<comment type="caution">
    <text evidence="3">The sequence shown here is derived from an EMBL/GenBank/DDBJ whole genome shotgun (WGS) entry which is preliminary data.</text>
</comment>
<feature type="chain" id="PRO_5007108681" description="PknH-like extracellular domain-containing protein" evidence="2">
    <location>
        <begin position="28"/>
        <end position="256"/>
    </location>
</feature>
<organism evidence="3 4">
    <name type="scientific">Streptomyces dysideae</name>
    <dbReference type="NCBI Taxonomy" id="909626"/>
    <lineage>
        <taxon>Bacteria</taxon>
        <taxon>Bacillati</taxon>
        <taxon>Actinomycetota</taxon>
        <taxon>Actinomycetes</taxon>
        <taxon>Kitasatosporales</taxon>
        <taxon>Streptomycetaceae</taxon>
        <taxon>Streptomyces</taxon>
    </lineage>
</organism>
<dbReference type="EMBL" id="LMXB01000025">
    <property type="protein sequence ID" value="KUO21267.1"/>
    <property type="molecule type" value="Genomic_DNA"/>
</dbReference>
<dbReference type="PROSITE" id="PS51257">
    <property type="entry name" value="PROKAR_LIPOPROTEIN"/>
    <property type="match status" value="1"/>
</dbReference>
<sequence>MPRPPARTFVASALSATALLTATACSAGPDKAPTTARAAATPTTAQSPTTTAPALTEAQARDALISDADLGEPWTPTQGAATWRDAMLKATTDLPDCRRLLDALYTEEFFGAEARTQAVVGLDDNWDEAQLRYQVVAHRPAEVDRTLGWLRTLPEKCAQFGATTARGVPQAVEVSEAALPEVGDARQALRVLLTGATEDDESLTLTVDVAVVRVGGDAIVVTNGGLGDVLNEATQAAVDLGAHRLAEVRKQGRVQV</sequence>
<keyword evidence="4" id="KW-1185">Reference proteome</keyword>
<evidence type="ECO:0008006" key="5">
    <source>
        <dbReference type="Google" id="ProtNLM"/>
    </source>
</evidence>
<accession>A0A101V2I6</accession>
<keyword evidence="2" id="KW-0732">Signal</keyword>
<evidence type="ECO:0000256" key="2">
    <source>
        <dbReference type="SAM" id="SignalP"/>
    </source>
</evidence>
<evidence type="ECO:0000256" key="1">
    <source>
        <dbReference type="SAM" id="MobiDB-lite"/>
    </source>
</evidence>
<reference evidence="3 4" key="1">
    <citation type="submission" date="2015-10" db="EMBL/GenBank/DDBJ databases">
        <title>Draft genome sequence of Streptomyces sp. RV15, isolated from a marine sponge.</title>
        <authorList>
            <person name="Ruckert C."/>
            <person name="Abdelmohsen U.R."/>
            <person name="Winkler A."/>
            <person name="Hentschel U."/>
            <person name="Kalinowski J."/>
            <person name="Kampfer P."/>
            <person name="Glaeser S."/>
        </authorList>
    </citation>
    <scope>NUCLEOTIDE SEQUENCE [LARGE SCALE GENOMIC DNA]</scope>
    <source>
        <strain evidence="3 4">RV15</strain>
    </source>
</reference>
<dbReference type="OrthoDB" id="4324322at2"/>
<gene>
    <name evidence="3" type="ORF">AQJ91_09840</name>
</gene>
<dbReference type="STRING" id="909626.AQJ91_09840"/>
<name>A0A101V2I6_9ACTN</name>
<feature type="region of interest" description="Disordered" evidence="1">
    <location>
        <begin position="26"/>
        <end position="54"/>
    </location>
</feature>
<proteinExistence type="predicted"/>
<evidence type="ECO:0000313" key="4">
    <source>
        <dbReference type="Proteomes" id="UP000053260"/>
    </source>
</evidence>
<dbReference type="RefSeq" id="WP_067018537.1">
    <property type="nucleotide sequence ID" value="NZ_KQ949078.1"/>
</dbReference>
<feature type="signal peptide" evidence="2">
    <location>
        <begin position="1"/>
        <end position="27"/>
    </location>
</feature>
<dbReference type="AlphaFoldDB" id="A0A101V2I6"/>
<dbReference type="Proteomes" id="UP000053260">
    <property type="component" value="Unassembled WGS sequence"/>
</dbReference>